<organism evidence="1 2">
    <name type="scientific">Streptomyces prunicolor</name>
    <dbReference type="NCBI Taxonomy" id="67348"/>
    <lineage>
        <taxon>Bacteria</taxon>
        <taxon>Bacillati</taxon>
        <taxon>Actinomycetota</taxon>
        <taxon>Actinomycetes</taxon>
        <taxon>Kitasatosporales</taxon>
        <taxon>Streptomycetaceae</taxon>
        <taxon>Streptomyces</taxon>
    </lineage>
</organism>
<gene>
    <name evidence="1" type="ORF">R5A26_25445</name>
</gene>
<accession>A0ABU4FFB1</accession>
<dbReference type="PANTHER" id="PTHR36436">
    <property type="entry name" value="SLL5081 PROTEIN"/>
    <property type="match status" value="1"/>
</dbReference>
<proteinExistence type="predicted"/>
<dbReference type="Gene3D" id="2.30.320.10">
    <property type="entry name" value="YwqG-like"/>
    <property type="match status" value="1"/>
</dbReference>
<evidence type="ECO:0000313" key="1">
    <source>
        <dbReference type="EMBL" id="MDV7219287.1"/>
    </source>
</evidence>
<dbReference type="Pfam" id="PF09234">
    <property type="entry name" value="DUF1963"/>
    <property type="match status" value="1"/>
</dbReference>
<name>A0ABU4FFB1_9ACTN</name>
<reference evidence="1 2" key="1">
    <citation type="submission" date="2023-10" db="EMBL/GenBank/DDBJ databases">
        <title>Characterization of rhizosphere-enriched actinobacteria from wheat plants lab-grown on chernevaya soil.</title>
        <authorList>
            <person name="Tikhonova E.N."/>
            <person name="Konopkin A."/>
            <person name="Kravchenko I.K."/>
        </authorList>
    </citation>
    <scope>NUCLEOTIDE SEQUENCE [LARGE SCALE GENOMIC DNA]</scope>
    <source>
        <strain evidence="1 2">RR29</strain>
    </source>
</reference>
<evidence type="ECO:0000313" key="2">
    <source>
        <dbReference type="Proteomes" id="UP001187346"/>
    </source>
</evidence>
<dbReference type="InterPro" id="IPR035948">
    <property type="entry name" value="YwqG-like_sf"/>
</dbReference>
<dbReference type="Proteomes" id="UP001187346">
    <property type="component" value="Unassembled WGS sequence"/>
</dbReference>
<protein>
    <submittedName>
        <fullName evidence="1">YwqG family protein</fullName>
    </submittedName>
</protein>
<sequence>MTDERPGPDVRYTRLAADHLPPALAGRWTALLRPCVSLRHATAADRPVATLGGTPELPPDTPWPEWPGHGPLSFIASVHCAALSPETLPPGFPPDGTLLFFFYDGQGGDGSFFSAYDPETWAGAQVLHVPDGTEVHPAHVPRELEPYPRTDLAGETEWSAPDLWLPQVRAALLDGGGVWPELRDTAPQLRSFRRAFDRLNSGIGHRLGGHAVPIQGPVEYEIADAQLGPGRPWGDPSLDREAERWVLLAQFDSDDDAKMMWGDAGALYWLIRPEDLTAMRFDRARLVPQC</sequence>
<dbReference type="InterPro" id="IPR015315">
    <property type="entry name" value="DUF1963"/>
</dbReference>
<dbReference type="RefSeq" id="WP_317773277.1">
    <property type="nucleotide sequence ID" value="NZ_JAWMAJ010000089.1"/>
</dbReference>
<keyword evidence="2" id="KW-1185">Reference proteome</keyword>
<dbReference type="PANTHER" id="PTHR36436:SF6">
    <property type="entry name" value="SLL5081 PROTEIN"/>
    <property type="match status" value="1"/>
</dbReference>
<dbReference type="SUPFAM" id="SSF103032">
    <property type="entry name" value="Hypothetical protein YwqG"/>
    <property type="match status" value="1"/>
</dbReference>
<dbReference type="EMBL" id="JAWMAJ010000089">
    <property type="protein sequence ID" value="MDV7219287.1"/>
    <property type="molecule type" value="Genomic_DNA"/>
</dbReference>
<comment type="caution">
    <text evidence="1">The sequence shown here is derived from an EMBL/GenBank/DDBJ whole genome shotgun (WGS) entry which is preliminary data.</text>
</comment>